<protein>
    <submittedName>
        <fullName evidence="2">Uncharacterized protein</fullName>
    </submittedName>
</protein>
<dbReference type="EMBL" id="AUPC02000082">
    <property type="protein sequence ID" value="POG73478.1"/>
    <property type="molecule type" value="Genomic_DNA"/>
</dbReference>
<proteinExistence type="predicted"/>
<accession>A0A2P4Q7A5</accession>
<dbReference type="VEuPathDB" id="FungiDB:RhiirFUN_008150"/>
<feature type="compositionally biased region" description="Acidic residues" evidence="1">
    <location>
        <begin position="285"/>
        <end position="294"/>
    </location>
</feature>
<evidence type="ECO:0000313" key="2">
    <source>
        <dbReference type="EMBL" id="POG73478.1"/>
    </source>
</evidence>
<evidence type="ECO:0000313" key="3">
    <source>
        <dbReference type="Proteomes" id="UP000018888"/>
    </source>
</evidence>
<sequence>MFPLGVCNFNNKYCGCQTYKEDENNPEKCYYCHHYNAFHTGFSPAPHNTSTPLLEACQKDGVSCECQAFLANPNNELKCKYCDHFTAFHKNTSPSIVPGSINIESNLPSYILTSSINNSEDSRLREEAIKNRHMPITKKRKRNQSKFQNHNSPSFGYKYSIVASRSRPANVSLYLNHILLFTQRSWENNSAPRENTSVWVEMRDNGFIIENVLFNENTSEAINDLITRSFPSVNEDNWILLNAVSASKLKIATCQEKSLKNFRENMSKSNKRLYLTLTSDKSSEAEADNNQDEYSEIKSENTD</sequence>
<organism evidence="2 3">
    <name type="scientific">Rhizophagus irregularis (strain DAOM 181602 / DAOM 197198 / MUCL 43194)</name>
    <name type="common">Arbuscular mycorrhizal fungus</name>
    <name type="synonym">Glomus intraradices</name>
    <dbReference type="NCBI Taxonomy" id="747089"/>
    <lineage>
        <taxon>Eukaryota</taxon>
        <taxon>Fungi</taxon>
        <taxon>Fungi incertae sedis</taxon>
        <taxon>Mucoromycota</taxon>
        <taxon>Glomeromycotina</taxon>
        <taxon>Glomeromycetes</taxon>
        <taxon>Glomerales</taxon>
        <taxon>Glomeraceae</taxon>
        <taxon>Rhizophagus</taxon>
    </lineage>
</organism>
<dbReference type="AlphaFoldDB" id="A0A2P4Q7A5"/>
<evidence type="ECO:0000256" key="1">
    <source>
        <dbReference type="SAM" id="MobiDB-lite"/>
    </source>
</evidence>
<keyword evidence="3" id="KW-1185">Reference proteome</keyword>
<comment type="caution">
    <text evidence="2">The sequence shown here is derived from an EMBL/GenBank/DDBJ whole genome shotgun (WGS) entry which is preliminary data.</text>
</comment>
<reference evidence="2 3" key="2">
    <citation type="journal article" date="2018" name="New Phytol.">
        <title>High intraspecific genome diversity in the model arbuscular mycorrhizal symbiont Rhizophagus irregularis.</title>
        <authorList>
            <person name="Chen E.C.H."/>
            <person name="Morin E."/>
            <person name="Beaudet D."/>
            <person name="Noel J."/>
            <person name="Yildirir G."/>
            <person name="Ndikumana S."/>
            <person name="Charron P."/>
            <person name="St-Onge C."/>
            <person name="Giorgi J."/>
            <person name="Kruger M."/>
            <person name="Marton T."/>
            <person name="Ropars J."/>
            <person name="Grigoriev I.V."/>
            <person name="Hainaut M."/>
            <person name="Henrissat B."/>
            <person name="Roux C."/>
            <person name="Martin F."/>
            <person name="Corradi N."/>
        </authorList>
    </citation>
    <scope>NUCLEOTIDE SEQUENCE [LARGE SCALE GENOMIC DNA]</scope>
    <source>
        <strain evidence="2 3">DAOM 197198</strain>
    </source>
</reference>
<name>A0A2P4Q7A5_RHIID</name>
<gene>
    <name evidence="2" type="ORF">GLOIN_2v1772336</name>
</gene>
<feature type="region of interest" description="Disordered" evidence="1">
    <location>
        <begin position="280"/>
        <end position="303"/>
    </location>
</feature>
<reference evidence="2 3" key="1">
    <citation type="journal article" date="2013" name="Proc. Natl. Acad. Sci. U.S.A.">
        <title>Genome of an arbuscular mycorrhizal fungus provides insight into the oldest plant symbiosis.</title>
        <authorList>
            <person name="Tisserant E."/>
            <person name="Malbreil M."/>
            <person name="Kuo A."/>
            <person name="Kohler A."/>
            <person name="Symeonidi A."/>
            <person name="Balestrini R."/>
            <person name="Charron P."/>
            <person name="Duensing N."/>
            <person name="Frei Dit Frey N."/>
            <person name="Gianinazzi-Pearson V."/>
            <person name="Gilbert L.B."/>
            <person name="Handa Y."/>
            <person name="Herr J.R."/>
            <person name="Hijri M."/>
            <person name="Koul R."/>
            <person name="Kawaguchi M."/>
            <person name="Krajinski F."/>
            <person name="Lammers P.J."/>
            <person name="Masclaux F.G."/>
            <person name="Murat C."/>
            <person name="Morin E."/>
            <person name="Ndikumana S."/>
            <person name="Pagni M."/>
            <person name="Petitpierre D."/>
            <person name="Requena N."/>
            <person name="Rosikiewicz P."/>
            <person name="Riley R."/>
            <person name="Saito K."/>
            <person name="San Clemente H."/>
            <person name="Shapiro H."/>
            <person name="van Tuinen D."/>
            <person name="Becard G."/>
            <person name="Bonfante P."/>
            <person name="Paszkowski U."/>
            <person name="Shachar-Hill Y.Y."/>
            <person name="Tuskan G.A."/>
            <person name="Young P.W."/>
            <person name="Sanders I.R."/>
            <person name="Henrissat B."/>
            <person name="Rensing S.A."/>
            <person name="Grigoriev I.V."/>
            <person name="Corradi N."/>
            <person name="Roux C."/>
            <person name="Martin F."/>
        </authorList>
    </citation>
    <scope>NUCLEOTIDE SEQUENCE [LARGE SCALE GENOMIC DNA]</scope>
    <source>
        <strain evidence="2 3">DAOM 197198</strain>
    </source>
</reference>
<dbReference type="Proteomes" id="UP000018888">
    <property type="component" value="Unassembled WGS sequence"/>
</dbReference>